<dbReference type="Proteomes" id="UP000824469">
    <property type="component" value="Unassembled WGS sequence"/>
</dbReference>
<dbReference type="AlphaFoldDB" id="A0AA38FKJ6"/>
<feature type="non-terminal residue" evidence="1">
    <location>
        <position position="1"/>
    </location>
</feature>
<evidence type="ECO:0000313" key="1">
    <source>
        <dbReference type="EMBL" id="KAH9305852.1"/>
    </source>
</evidence>
<accession>A0AA38FKJ6</accession>
<feature type="non-terminal residue" evidence="1">
    <location>
        <position position="52"/>
    </location>
</feature>
<evidence type="ECO:0000313" key="2">
    <source>
        <dbReference type="Proteomes" id="UP000824469"/>
    </source>
</evidence>
<protein>
    <submittedName>
        <fullName evidence="1">Uncharacterized protein</fullName>
    </submittedName>
</protein>
<gene>
    <name evidence="1" type="ORF">KI387_010256</name>
</gene>
<dbReference type="EMBL" id="JAHRHJ020000008">
    <property type="protein sequence ID" value="KAH9305852.1"/>
    <property type="molecule type" value="Genomic_DNA"/>
</dbReference>
<reference evidence="1 2" key="1">
    <citation type="journal article" date="2021" name="Nat. Plants">
        <title>The Taxus genome provides insights into paclitaxel biosynthesis.</title>
        <authorList>
            <person name="Xiong X."/>
            <person name="Gou J."/>
            <person name="Liao Q."/>
            <person name="Li Y."/>
            <person name="Zhou Q."/>
            <person name="Bi G."/>
            <person name="Li C."/>
            <person name="Du R."/>
            <person name="Wang X."/>
            <person name="Sun T."/>
            <person name="Guo L."/>
            <person name="Liang H."/>
            <person name="Lu P."/>
            <person name="Wu Y."/>
            <person name="Zhang Z."/>
            <person name="Ro D.K."/>
            <person name="Shang Y."/>
            <person name="Huang S."/>
            <person name="Yan J."/>
        </authorList>
    </citation>
    <scope>NUCLEOTIDE SEQUENCE [LARGE SCALE GENOMIC DNA]</scope>
    <source>
        <strain evidence="1">Ta-2019</strain>
    </source>
</reference>
<comment type="caution">
    <text evidence="1">The sequence shown here is derived from an EMBL/GenBank/DDBJ whole genome shotgun (WGS) entry which is preliminary data.</text>
</comment>
<sequence length="52" mass="6053">TMLLHLERNCGQWWTIDRFLSDNPQYAMAGVTLSQFSFQIPKPLFDGYGEKT</sequence>
<proteinExistence type="predicted"/>
<organism evidence="1 2">
    <name type="scientific">Taxus chinensis</name>
    <name type="common">Chinese yew</name>
    <name type="synonym">Taxus wallichiana var. chinensis</name>
    <dbReference type="NCBI Taxonomy" id="29808"/>
    <lineage>
        <taxon>Eukaryota</taxon>
        <taxon>Viridiplantae</taxon>
        <taxon>Streptophyta</taxon>
        <taxon>Embryophyta</taxon>
        <taxon>Tracheophyta</taxon>
        <taxon>Spermatophyta</taxon>
        <taxon>Pinopsida</taxon>
        <taxon>Pinidae</taxon>
        <taxon>Conifers II</taxon>
        <taxon>Cupressales</taxon>
        <taxon>Taxaceae</taxon>
        <taxon>Taxus</taxon>
    </lineage>
</organism>
<keyword evidence="2" id="KW-1185">Reference proteome</keyword>
<name>A0AA38FKJ6_TAXCH</name>